<evidence type="ECO:0008006" key="5">
    <source>
        <dbReference type="Google" id="ProtNLM"/>
    </source>
</evidence>
<protein>
    <recommendedName>
        <fullName evidence="5">Reticulon-like protein</fullName>
    </recommendedName>
</protein>
<evidence type="ECO:0000313" key="3">
    <source>
        <dbReference type="EMBL" id="KAK2941603.1"/>
    </source>
</evidence>
<feature type="transmembrane region" description="Helical" evidence="2">
    <location>
        <begin position="46"/>
        <end position="64"/>
    </location>
</feature>
<evidence type="ECO:0000313" key="4">
    <source>
        <dbReference type="Proteomes" id="UP001281761"/>
    </source>
</evidence>
<comment type="caution">
    <text evidence="3">The sequence shown here is derived from an EMBL/GenBank/DDBJ whole genome shotgun (WGS) entry which is preliminary data.</text>
</comment>
<dbReference type="EMBL" id="JARBJD010000484">
    <property type="protein sequence ID" value="KAK2941603.1"/>
    <property type="molecule type" value="Genomic_DNA"/>
</dbReference>
<feature type="transmembrane region" description="Helical" evidence="2">
    <location>
        <begin position="157"/>
        <end position="178"/>
    </location>
</feature>
<keyword evidence="2" id="KW-0812">Transmembrane</keyword>
<dbReference type="Proteomes" id="UP001281761">
    <property type="component" value="Unassembled WGS sequence"/>
</dbReference>
<proteinExistence type="predicted"/>
<name>A0ABQ9WQ32_9EUKA</name>
<organism evidence="3 4">
    <name type="scientific">Blattamonas nauphoetae</name>
    <dbReference type="NCBI Taxonomy" id="2049346"/>
    <lineage>
        <taxon>Eukaryota</taxon>
        <taxon>Metamonada</taxon>
        <taxon>Preaxostyla</taxon>
        <taxon>Oxymonadida</taxon>
        <taxon>Blattamonas</taxon>
    </lineage>
</organism>
<reference evidence="3 4" key="1">
    <citation type="journal article" date="2022" name="bioRxiv">
        <title>Genomics of Preaxostyla Flagellates Illuminates Evolutionary Transitions and the Path Towards Mitochondrial Loss.</title>
        <authorList>
            <person name="Novak L.V.F."/>
            <person name="Treitli S.C."/>
            <person name="Pyrih J."/>
            <person name="Halakuc P."/>
            <person name="Pipaliya S.V."/>
            <person name="Vacek V."/>
            <person name="Brzon O."/>
            <person name="Soukal P."/>
            <person name="Eme L."/>
            <person name="Dacks J.B."/>
            <person name="Karnkowska A."/>
            <person name="Elias M."/>
            <person name="Hampl V."/>
        </authorList>
    </citation>
    <scope>NUCLEOTIDE SEQUENCE [LARGE SCALE GENOMIC DNA]</scope>
    <source>
        <strain evidence="3">NAU3</strain>
        <tissue evidence="3">Gut</tissue>
    </source>
</reference>
<feature type="transmembrane region" description="Helical" evidence="2">
    <location>
        <begin position="70"/>
        <end position="94"/>
    </location>
</feature>
<evidence type="ECO:0000256" key="1">
    <source>
        <dbReference type="SAM" id="MobiDB-lite"/>
    </source>
</evidence>
<feature type="compositionally biased region" description="Low complexity" evidence="1">
    <location>
        <begin position="229"/>
        <end position="247"/>
    </location>
</feature>
<keyword evidence="2" id="KW-0472">Membrane</keyword>
<accession>A0ABQ9WQ32</accession>
<feature type="compositionally biased region" description="Basic and acidic residues" evidence="1">
    <location>
        <begin position="216"/>
        <end position="228"/>
    </location>
</feature>
<keyword evidence="4" id="KW-1185">Reference proteome</keyword>
<evidence type="ECO:0000256" key="2">
    <source>
        <dbReference type="SAM" id="Phobius"/>
    </source>
</evidence>
<keyword evidence="2" id="KW-1133">Transmembrane helix</keyword>
<gene>
    <name evidence="3" type="ORF">BLNAU_23480</name>
</gene>
<sequence length="255" mass="28250">MSEQINQLKESAQNACNKEDCKKLIKEYGLDKYVYLLSKGFTLESYLTYVIVIVLAFVNIYVVRVTNLPVLTYAALGLLELYYINLAVTTFGAVKAEQSEIDAAVNKLFDCSCSADQCPIMNNEKVKEFSKQSWFKPAVISVGLLLLALVFHIFSGFFLSCVAFILLVAVPPFVKFGLDVKCKEFYKANLEPKIKELYETQIKPKLDKSAAPAPKTETKPAEAKKEESAPAPEAAPVAEPVAETSEAPAEEPKEE</sequence>
<feature type="region of interest" description="Disordered" evidence="1">
    <location>
        <begin position="205"/>
        <end position="255"/>
    </location>
</feature>